<dbReference type="EMBL" id="SJPS01000002">
    <property type="protein sequence ID" value="TWU28668.1"/>
    <property type="molecule type" value="Genomic_DNA"/>
</dbReference>
<gene>
    <name evidence="1" type="ORF">Pla144_19600</name>
</gene>
<dbReference type="AlphaFoldDB" id="A0A5C6CW98"/>
<reference evidence="1 2" key="1">
    <citation type="submission" date="2019-02" db="EMBL/GenBank/DDBJ databases">
        <title>Deep-cultivation of Planctomycetes and their phenomic and genomic characterization uncovers novel biology.</title>
        <authorList>
            <person name="Wiegand S."/>
            <person name="Jogler M."/>
            <person name="Boedeker C."/>
            <person name="Pinto D."/>
            <person name="Vollmers J."/>
            <person name="Rivas-Marin E."/>
            <person name="Kohn T."/>
            <person name="Peeters S.H."/>
            <person name="Heuer A."/>
            <person name="Rast P."/>
            <person name="Oberbeckmann S."/>
            <person name="Bunk B."/>
            <person name="Jeske O."/>
            <person name="Meyerdierks A."/>
            <person name="Storesund J.E."/>
            <person name="Kallscheuer N."/>
            <person name="Luecker S."/>
            <person name="Lage O.M."/>
            <person name="Pohl T."/>
            <person name="Merkel B.J."/>
            <person name="Hornburger P."/>
            <person name="Mueller R.-W."/>
            <person name="Bruemmer F."/>
            <person name="Labrenz M."/>
            <person name="Spormann A.M."/>
            <person name="Op Den Camp H."/>
            <person name="Overmann J."/>
            <person name="Amann R."/>
            <person name="Jetten M.S.M."/>
            <person name="Mascher T."/>
            <person name="Medema M.H."/>
            <person name="Devos D.P."/>
            <person name="Kaster A.-K."/>
            <person name="Ovreas L."/>
            <person name="Rohde M."/>
            <person name="Galperin M.Y."/>
            <person name="Jogler C."/>
        </authorList>
    </citation>
    <scope>NUCLEOTIDE SEQUENCE [LARGE SCALE GENOMIC DNA]</scope>
    <source>
        <strain evidence="1 2">Pla144</strain>
    </source>
</reference>
<dbReference type="PROSITE" id="PS00018">
    <property type="entry name" value="EF_HAND_1"/>
    <property type="match status" value="1"/>
</dbReference>
<dbReference type="InterPro" id="IPR018247">
    <property type="entry name" value="EF_Hand_1_Ca_BS"/>
</dbReference>
<comment type="caution">
    <text evidence="1">The sequence shown here is derived from an EMBL/GenBank/DDBJ whole genome shotgun (WGS) entry which is preliminary data.</text>
</comment>
<evidence type="ECO:0000313" key="1">
    <source>
        <dbReference type="EMBL" id="TWU28668.1"/>
    </source>
</evidence>
<name>A0A5C6CW98_9BACT</name>
<protein>
    <submittedName>
        <fullName evidence="1">Uncharacterized protein</fullName>
    </submittedName>
</protein>
<evidence type="ECO:0000313" key="2">
    <source>
        <dbReference type="Proteomes" id="UP000318437"/>
    </source>
</evidence>
<keyword evidence="2" id="KW-1185">Reference proteome</keyword>
<accession>A0A5C6CW98</accession>
<organism evidence="1 2">
    <name type="scientific">Bythopirellula polymerisocia</name>
    <dbReference type="NCBI Taxonomy" id="2528003"/>
    <lineage>
        <taxon>Bacteria</taxon>
        <taxon>Pseudomonadati</taxon>
        <taxon>Planctomycetota</taxon>
        <taxon>Planctomycetia</taxon>
        <taxon>Pirellulales</taxon>
        <taxon>Lacipirellulaceae</taxon>
        <taxon>Bythopirellula</taxon>
    </lineage>
</organism>
<proteinExistence type="predicted"/>
<sequence length="571" mass="61412">MVDFLSTRPFVVTCAFFAVICGNSISIGQSLLYTEGPGINPPFEDIRDSITNGYLGTTIDVNNEAVEGGLFGVLGIEDNLRLHTLANSSLPESDFDNWSRWYQTDGATQIFRLFPGEENVRNSRPLAARVESFDANTGWNVAGGEWHEWVARYTIIKPINAAIFQAKDVDDEAWSMQLNMESSGRVKVQHRTPAPGQPKFETLIDNAVGQPFDIRIRDNGLEYEVYFGAQDQPFTTGQYVRNQQPGDNSLTRFRWGIYVGAQEVLSEAMIFVSHASVDPDIDFPTEPPAPTYGNLIAGWDTWDSGATPTASLTAPGVTGAAVTTTEGLNWHTTDGRGASADGTWGTFAGPPTASTVAGEGVQNENLELPNATTGGTITFTITNNGTSDLDLDGFHFDAYAFRPKAARAYKLSVSSGAITNGVIYTSTDDEITSVAGAWDNSAHDDISHSLLGLADHTLEVGGSVEFLLAFSSGDGDGAGGHDLWIDNVAITAVVDVIPGDFDSDGDVDGADFLEWQRNDGTPAGLAAWQNNYGVPAQPYTSPAPVPEPSNLMLISLSLWCTFSRLRDACFA</sequence>
<dbReference type="Proteomes" id="UP000318437">
    <property type="component" value="Unassembled WGS sequence"/>
</dbReference>